<gene>
    <name evidence="2" type="ORF">LSALG_LOCUS29668</name>
</gene>
<reference evidence="2" key="1">
    <citation type="submission" date="2023-04" db="EMBL/GenBank/DDBJ databases">
        <authorList>
            <person name="Vijverberg K."/>
            <person name="Xiong W."/>
            <person name="Schranz E."/>
        </authorList>
    </citation>
    <scope>NUCLEOTIDE SEQUENCE</scope>
</reference>
<proteinExistence type="predicted"/>
<feature type="region of interest" description="Disordered" evidence="1">
    <location>
        <begin position="111"/>
        <end position="134"/>
    </location>
</feature>
<dbReference type="AlphaFoldDB" id="A0AA35ZEG5"/>
<accession>A0AA35ZEG5</accession>
<evidence type="ECO:0000313" key="2">
    <source>
        <dbReference type="EMBL" id="CAI9290477.1"/>
    </source>
</evidence>
<protein>
    <submittedName>
        <fullName evidence="2">Uncharacterized protein</fullName>
    </submittedName>
</protein>
<organism evidence="2 3">
    <name type="scientific">Lactuca saligna</name>
    <name type="common">Willowleaf lettuce</name>
    <dbReference type="NCBI Taxonomy" id="75948"/>
    <lineage>
        <taxon>Eukaryota</taxon>
        <taxon>Viridiplantae</taxon>
        <taxon>Streptophyta</taxon>
        <taxon>Embryophyta</taxon>
        <taxon>Tracheophyta</taxon>
        <taxon>Spermatophyta</taxon>
        <taxon>Magnoliopsida</taxon>
        <taxon>eudicotyledons</taxon>
        <taxon>Gunneridae</taxon>
        <taxon>Pentapetalae</taxon>
        <taxon>asterids</taxon>
        <taxon>campanulids</taxon>
        <taxon>Asterales</taxon>
        <taxon>Asteraceae</taxon>
        <taxon>Cichorioideae</taxon>
        <taxon>Cichorieae</taxon>
        <taxon>Lactucinae</taxon>
        <taxon>Lactuca</taxon>
    </lineage>
</organism>
<evidence type="ECO:0000256" key="1">
    <source>
        <dbReference type="SAM" id="MobiDB-lite"/>
    </source>
</evidence>
<dbReference type="Proteomes" id="UP001177003">
    <property type="component" value="Chromosome 6"/>
</dbReference>
<name>A0AA35ZEG5_LACSI</name>
<keyword evidence="3" id="KW-1185">Reference proteome</keyword>
<sequence length="273" mass="30970">MAGSSETTSFADQSTSVVMLSIKPSQNLILDVNSSRYHEVLRLMIECLTFSSLGQALTMAESFPLRLVEIHDSLLVVSVCQHLCEKLKPVFAMLNQTEAVSGSDALLKLGGDKGNEASASSKGKEKVLDEEEEQQQQQELLEGEKLLRKKRNRELNDLLRIRKELEDQEKEAKISKVTLETQKLLFPPWTMDRIQREAIDDPSIHWLQPLVSFDLSNMADSQLDFPITPKAFLFRCFEKIEKAPLSDYDVNHMLISFYANLSSRLGARRILLL</sequence>
<evidence type="ECO:0000313" key="3">
    <source>
        <dbReference type="Proteomes" id="UP001177003"/>
    </source>
</evidence>
<dbReference type="EMBL" id="OX465082">
    <property type="protein sequence ID" value="CAI9290477.1"/>
    <property type="molecule type" value="Genomic_DNA"/>
</dbReference>